<dbReference type="Pfam" id="PF07690">
    <property type="entry name" value="MFS_1"/>
    <property type="match status" value="1"/>
</dbReference>
<evidence type="ECO:0000256" key="1">
    <source>
        <dbReference type="ARBA" id="ARBA00004651"/>
    </source>
</evidence>
<feature type="transmembrane region" description="Helical" evidence="7">
    <location>
        <begin position="374"/>
        <end position="395"/>
    </location>
</feature>
<evidence type="ECO:0000313" key="9">
    <source>
        <dbReference type="EMBL" id="GHH78978.1"/>
    </source>
</evidence>
<comment type="caution">
    <text evidence="9">The sequence shown here is derived from an EMBL/GenBank/DDBJ whole genome shotgun (WGS) entry which is preliminary data.</text>
</comment>
<reference evidence="9" key="2">
    <citation type="submission" date="2020-09" db="EMBL/GenBank/DDBJ databases">
        <authorList>
            <person name="Sun Q."/>
            <person name="Ohkuma M."/>
        </authorList>
    </citation>
    <scope>NUCLEOTIDE SEQUENCE</scope>
    <source>
        <strain evidence="9">JCM 5069</strain>
    </source>
</reference>
<comment type="subcellular location">
    <subcellularLocation>
        <location evidence="1">Cell membrane</location>
        <topology evidence="1">Multi-pass membrane protein</topology>
    </subcellularLocation>
</comment>
<feature type="transmembrane region" description="Helical" evidence="7">
    <location>
        <begin position="29"/>
        <end position="51"/>
    </location>
</feature>
<dbReference type="PANTHER" id="PTHR23501">
    <property type="entry name" value="MAJOR FACILITATOR SUPERFAMILY"/>
    <property type="match status" value="1"/>
</dbReference>
<feature type="transmembrane region" description="Helical" evidence="7">
    <location>
        <begin position="457"/>
        <end position="478"/>
    </location>
</feature>
<feature type="transmembrane region" description="Helical" evidence="7">
    <location>
        <begin position="120"/>
        <end position="141"/>
    </location>
</feature>
<evidence type="ECO:0000256" key="5">
    <source>
        <dbReference type="ARBA" id="ARBA00022989"/>
    </source>
</evidence>
<feature type="transmembrane region" description="Helical" evidence="7">
    <location>
        <begin position="182"/>
        <end position="201"/>
    </location>
</feature>
<dbReference type="AlphaFoldDB" id="A0A919G7S3"/>
<feature type="transmembrane region" description="Helical" evidence="7">
    <location>
        <begin position="416"/>
        <end position="437"/>
    </location>
</feature>
<evidence type="ECO:0000256" key="3">
    <source>
        <dbReference type="ARBA" id="ARBA00022475"/>
    </source>
</evidence>
<feature type="transmembrane region" description="Helical" evidence="7">
    <location>
        <begin position="71"/>
        <end position="88"/>
    </location>
</feature>
<feature type="transmembrane region" description="Helical" evidence="7">
    <location>
        <begin position="349"/>
        <end position="368"/>
    </location>
</feature>
<evidence type="ECO:0000256" key="2">
    <source>
        <dbReference type="ARBA" id="ARBA00022448"/>
    </source>
</evidence>
<accession>A0A919G7S3</accession>
<dbReference type="PROSITE" id="PS50850">
    <property type="entry name" value="MFS"/>
    <property type="match status" value="1"/>
</dbReference>
<keyword evidence="5 7" id="KW-1133">Transmembrane helix</keyword>
<dbReference type="PANTHER" id="PTHR23501:SF1">
    <property type="entry name" value="TRANSPORT PROTEIN HSRA-RELATED"/>
    <property type="match status" value="1"/>
</dbReference>
<evidence type="ECO:0000256" key="6">
    <source>
        <dbReference type="ARBA" id="ARBA00023136"/>
    </source>
</evidence>
<keyword evidence="4 7" id="KW-0812">Transmembrane</keyword>
<dbReference type="Gene3D" id="1.20.1720.10">
    <property type="entry name" value="Multidrug resistance protein D"/>
    <property type="match status" value="1"/>
</dbReference>
<dbReference type="RefSeq" id="WP_189932197.1">
    <property type="nucleotide sequence ID" value="NZ_BNCD01000008.1"/>
</dbReference>
<dbReference type="SUPFAM" id="SSF103473">
    <property type="entry name" value="MFS general substrate transporter"/>
    <property type="match status" value="1"/>
</dbReference>
<keyword evidence="10" id="KW-1185">Reference proteome</keyword>
<sequence>MAAVQAATATAPGAQATTRTGLPPAVMKLVGVILLGTVLVQLDATMTNIALNTLKQTFDIELSTLQWFGTGYMLAMASVIPATGWSLMRFGARNVWMFCIALFLVGSALCGAAWTAQTLIVFRVVQGLAGGMVLPLGTAVLAQAAGRENLGRVMSLIGIPSAIGPVLGPVLGGLIIDGPGWRWIFYANVPICLLALFAARGMPNRKAPVKTKLDLVGMLLLSPACGVIVYSFSEAGSKGSFTKERPLVTMGIGLALLAAFALHALRKKGQPIIDLRLLKHRSFTTSSLVLFLASIALFGAMAVLPMYYQQVRGYTPLKAGLLLVPLGAGMGLSLRFTPKLIRTFLPRSIMQFGLLLTAVGIATFTQLSTDTDQILLSAALVVNGAGIGAVIVPAMTAALRDIPPMSIPGATAENRVFMQIGSSFGAAVLLVVLQARLISTAKAHRGRITLDDLAGAFSHSFVWVMGFAAASVLASFLMPGRKRGRHARPRRWS</sequence>
<gene>
    <name evidence="9" type="ORF">GCM10018793_30550</name>
</gene>
<dbReference type="InterPro" id="IPR004638">
    <property type="entry name" value="EmrB-like"/>
</dbReference>
<protein>
    <submittedName>
        <fullName evidence="9">MFS transporter</fullName>
    </submittedName>
</protein>
<dbReference type="CDD" id="cd17503">
    <property type="entry name" value="MFS_LmrB_MDR_like"/>
    <property type="match status" value="1"/>
</dbReference>
<dbReference type="Proteomes" id="UP000603708">
    <property type="component" value="Unassembled WGS sequence"/>
</dbReference>
<keyword evidence="6 7" id="KW-0472">Membrane</keyword>
<name>A0A919G7S3_9ACTN</name>
<dbReference type="GO" id="GO:0022857">
    <property type="term" value="F:transmembrane transporter activity"/>
    <property type="evidence" value="ECO:0007669"/>
    <property type="project" value="InterPro"/>
</dbReference>
<dbReference type="GO" id="GO:0005886">
    <property type="term" value="C:plasma membrane"/>
    <property type="evidence" value="ECO:0007669"/>
    <property type="project" value="UniProtKB-SubCell"/>
</dbReference>
<feature type="transmembrane region" description="Helical" evidence="7">
    <location>
        <begin position="245"/>
        <end position="265"/>
    </location>
</feature>
<feature type="transmembrane region" description="Helical" evidence="7">
    <location>
        <begin position="95"/>
        <end position="114"/>
    </location>
</feature>
<evidence type="ECO:0000259" key="8">
    <source>
        <dbReference type="PROSITE" id="PS50850"/>
    </source>
</evidence>
<feature type="transmembrane region" description="Helical" evidence="7">
    <location>
        <begin position="213"/>
        <end position="233"/>
    </location>
</feature>
<evidence type="ECO:0000313" key="10">
    <source>
        <dbReference type="Proteomes" id="UP000603708"/>
    </source>
</evidence>
<dbReference type="InterPro" id="IPR020846">
    <property type="entry name" value="MFS_dom"/>
</dbReference>
<keyword evidence="2" id="KW-0813">Transport</keyword>
<reference evidence="9" key="1">
    <citation type="journal article" date="2014" name="Int. J. Syst. Evol. Microbiol.">
        <title>Complete genome sequence of Corynebacterium casei LMG S-19264T (=DSM 44701T), isolated from a smear-ripened cheese.</title>
        <authorList>
            <consortium name="US DOE Joint Genome Institute (JGI-PGF)"/>
            <person name="Walter F."/>
            <person name="Albersmeier A."/>
            <person name="Kalinowski J."/>
            <person name="Ruckert C."/>
        </authorList>
    </citation>
    <scope>NUCLEOTIDE SEQUENCE</scope>
    <source>
        <strain evidence="9">JCM 5069</strain>
    </source>
</reference>
<proteinExistence type="predicted"/>
<keyword evidence="3" id="KW-1003">Cell membrane</keyword>
<organism evidence="9 10">
    <name type="scientific">Streptomyces sulfonofaciens</name>
    <dbReference type="NCBI Taxonomy" id="68272"/>
    <lineage>
        <taxon>Bacteria</taxon>
        <taxon>Bacillati</taxon>
        <taxon>Actinomycetota</taxon>
        <taxon>Actinomycetes</taxon>
        <taxon>Kitasatosporales</taxon>
        <taxon>Streptomycetaceae</taxon>
        <taxon>Streptomyces</taxon>
    </lineage>
</organism>
<dbReference type="EMBL" id="BNCD01000008">
    <property type="protein sequence ID" value="GHH78978.1"/>
    <property type="molecule type" value="Genomic_DNA"/>
</dbReference>
<dbReference type="InterPro" id="IPR036259">
    <property type="entry name" value="MFS_trans_sf"/>
</dbReference>
<evidence type="ECO:0000256" key="7">
    <source>
        <dbReference type="SAM" id="Phobius"/>
    </source>
</evidence>
<evidence type="ECO:0000256" key="4">
    <source>
        <dbReference type="ARBA" id="ARBA00022692"/>
    </source>
</evidence>
<feature type="transmembrane region" description="Helical" evidence="7">
    <location>
        <begin position="153"/>
        <end position="176"/>
    </location>
</feature>
<dbReference type="NCBIfam" id="TIGR00711">
    <property type="entry name" value="efflux_EmrB"/>
    <property type="match status" value="1"/>
</dbReference>
<dbReference type="InterPro" id="IPR011701">
    <property type="entry name" value="MFS"/>
</dbReference>
<dbReference type="Gene3D" id="1.20.1250.20">
    <property type="entry name" value="MFS general substrate transporter like domains"/>
    <property type="match status" value="1"/>
</dbReference>
<feature type="transmembrane region" description="Helical" evidence="7">
    <location>
        <begin position="286"/>
        <end position="307"/>
    </location>
</feature>
<feature type="domain" description="Major facilitator superfamily (MFS) profile" evidence="8">
    <location>
        <begin position="29"/>
        <end position="483"/>
    </location>
</feature>
<feature type="transmembrane region" description="Helical" evidence="7">
    <location>
        <begin position="319"/>
        <end position="337"/>
    </location>
</feature>